<dbReference type="AlphaFoldDB" id="A0A0P1GGP0"/>
<dbReference type="STRING" id="441103.TRN7648_00484"/>
<dbReference type="PANTHER" id="PTHR35526:SF3">
    <property type="entry name" value="ANTI-SIGMA-F FACTOR RSBW"/>
    <property type="match status" value="1"/>
</dbReference>
<gene>
    <name evidence="3" type="primary">btrW</name>
    <name evidence="3" type="ORF">TRN7648_00484</name>
</gene>
<sequence length="155" mass="16823">MKAEQHGDGSITIRCVLSSTAEDVRAALAGINDLLIKHGRPPGLGDMWELALAEVLNNVVEHAYRDRSDGEIRVDLKFADSCLRARIVDFGAPMPGGVPPCGKMADLDVPTEDLPEGGFGWFLIRSLANRLTYHQCDGANHLTLEIPLQCEDNSA</sequence>
<proteinExistence type="predicted"/>
<dbReference type="EC" id="2.7.11.1" evidence="3"/>
<dbReference type="CDD" id="cd16936">
    <property type="entry name" value="HATPase_RsbW-like"/>
    <property type="match status" value="1"/>
</dbReference>
<organism evidence="3 4">
    <name type="scientific">Tropicibacter naphthalenivorans</name>
    <dbReference type="NCBI Taxonomy" id="441103"/>
    <lineage>
        <taxon>Bacteria</taxon>
        <taxon>Pseudomonadati</taxon>
        <taxon>Pseudomonadota</taxon>
        <taxon>Alphaproteobacteria</taxon>
        <taxon>Rhodobacterales</taxon>
        <taxon>Roseobacteraceae</taxon>
        <taxon>Tropicibacter</taxon>
    </lineage>
</organism>
<dbReference type="EMBL" id="CYSE01000001">
    <property type="protein sequence ID" value="CUH75524.1"/>
    <property type="molecule type" value="Genomic_DNA"/>
</dbReference>
<dbReference type="Gene3D" id="3.30.565.10">
    <property type="entry name" value="Histidine kinase-like ATPase, C-terminal domain"/>
    <property type="match status" value="1"/>
</dbReference>
<dbReference type="RefSeq" id="WP_058246032.1">
    <property type="nucleotide sequence ID" value="NZ_CYSE01000001.1"/>
</dbReference>
<evidence type="ECO:0000313" key="3">
    <source>
        <dbReference type="EMBL" id="CUH75524.1"/>
    </source>
</evidence>
<feature type="domain" description="Histidine kinase/HSP90-like ATPase" evidence="2">
    <location>
        <begin position="18"/>
        <end position="144"/>
    </location>
</feature>
<dbReference type="Pfam" id="PF13581">
    <property type="entry name" value="HATPase_c_2"/>
    <property type="match status" value="1"/>
</dbReference>
<evidence type="ECO:0000259" key="2">
    <source>
        <dbReference type="Pfam" id="PF13581"/>
    </source>
</evidence>
<dbReference type="SUPFAM" id="SSF55874">
    <property type="entry name" value="ATPase domain of HSP90 chaperone/DNA topoisomerase II/histidine kinase"/>
    <property type="match status" value="1"/>
</dbReference>
<keyword evidence="1" id="KW-0723">Serine/threonine-protein kinase</keyword>
<keyword evidence="3" id="KW-0418">Kinase</keyword>
<dbReference type="PANTHER" id="PTHR35526">
    <property type="entry name" value="ANTI-SIGMA-F FACTOR RSBW-RELATED"/>
    <property type="match status" value="1"/>
</dbReference>
<reference evidence="3 4" key="1">
    <citation type="submission" date="2015-09" db="EMBL/GenBank/DDBJ databases">
        <authorList>
            <consortium name="Swine Surveillance"/>
        </authorList>
    </citation>
    <scope>NUCLEOTIDE SEQUENCE [LARGE SCALE GENOMIC DNA]</scope>
    <source>
        <strain evidence="3 4">CECT 7648</strain>
    </source>
</reference>
<name>A0A0P1GGP0_9RHOB</name>
<dbReference type="GO" id="GO:0004674">
    <property type="term" value="F:protein serine/threonine kinase activity"/>
    <property type="evidence" value="ECO:0007669"/>
    <property type="project" value="UniProtKB-KW"/>
</dbReference>
<protein>
    <submittedName>
        <fullName evidence="3">Serine/threonine-protein kinase BtrW</fullName>
        <ecNumber evidence="3">2.7.11.1</ecNumber>
    </submittedName>
</protein>
<evidence type="ECO:0000256" key="1">
    <source>
        <dbReference type="ARBA" id="ARBA00022527"/>
    </source>
</evidence>
<keyword evidence="4" id="KW-1185">Reference proteome</keyword>
<keyword evidence="3" id="KW-0808">Transferase</keyword>
<dbReference type="InterPro" id="IPR036890">
    <property type="entry name" value="HATPase_C_sf"/>
</dbReference>
<dbReference type="OrthoDB" id="9792240at2"/>
<dbReference type="Proteomes" id="UP000054935">
    <property type="component" value="Unassembled WGS sequence"/>
</dbReference>
<evidence type="ECO:0000313" key="4">
    <source>
        <dbReference type="Proteomes" id="UP000054935"/>
    </source>
</evidence>
<dbReference type="InterPro" id="IPR050267">
    <property type="entry name" value="Anti-sigma-factor_SerPK"/>
</dbReference>
<dbReference type="InterPro" id="IPR003594">
    <property type="entry name" value="HATPase_dom"/>
</dbReference>
<accession>A0A0P1GGP0</accession>